<protein>
    <submittedName>
        <fullName evidence="2">Uncharacterized protein</fullName>
    </submittedName>
</protein>
<evidence type="ECO:0000313" key="3">
    <source>
        <dbReference type="Proteomes" id="UP000030681"/>
    </source>
</evidence>
<dbReference type="AlphaFoldDB" id="A0A081IAC1"/>
<keyword evidence="1" id="KW-0472">Membrane</keyword>
<keyword evidence="1" id="KW-1133">Transmembrane helix</keyword>
<dbReference type="Proteomes" id="UP000030681">
    <property type="component" value="Unassembled WGS sequence"/>
</dbReference>
<organism evidence="2 3">
    <name type="scientific">Plasmodium vinckei vinckei</name>
    <dbReference type="NCBI Taxonomy" id="54757"/>
    <lineage>
        <taxon>Eukaryota</taxon>
        <taxon>Sar</taxon>
        <taxon>Alveolata</taxon>
        <taxon>Apicomplexa</taxon>
        <taxon>Aconoidasida</taxon>
        <taxon>Haemosporida</taxon>
        <taxon>Plasmodiidae</taxon>
        <taxon>Plasmodium</taxon>
        <taxon>Plasmodium (Vinckeia)</taxon>
    </lineage>
</organism>
<evidence type="ECO:0000256" key="1">
    <source>
        <dbReference type="SAM" id="Phobius"/>
    </source>
</evidence>
<reference evidence="2 3" key="1">
    <citation type="submission" date="2013-02" db="EMBL/GenBank/DDBJ databases">
        <title>The Genome Sequence of Plasmodium vinckei vinckei.</title>
        <authorList>
            <consortium name="The Broad Institute Genome Sequencing Platform"/>
            <consortium name="The Broad Institute Genome Sequencing Center for Infectious Disease"/>
            <person name="Neafsey D."/>
            <person name="Cheeseman I."/>
            <person name="Volkman S."/>
            <person name="Adams J."/>
            <person name="Walker B."/>
            <person name="Young S.K."/>
            <person name="Zeng Q."/>
            <person name="Gargeya S."/>
            <person name="Fitzgerald M."/>
            <person name="Haas B."/>
            <person name="Abouelleil A."/>
            <person name="Alvarado L."/>
            <person name="Arachchi H.M."/>
            <person name="Berlin A.M."/>
            <person name="Chapman S.B."/>
            <person name="Dewar J."/>
            <person name="Goldberg J."/>
            <person name="Griggs A."/>
            <person name="Gujja S."/>
            <person name="Hansen M."/>
            <person name="Howarth C."/>
            <person name="Imamovic A."/>
            <person name="Larimer J."/>
            <person name="McCowan C."/>
            <person name="Murphy C."/>
            <person name="Neiman D."/>
            <person name="Pearson M."/>
            <person name="Priest M."/>
            <person name="Roberts A."/>
            <person name="Saif S."/>
            <person name="Shea T."/>
            <person name="Sisk P."/>
            <person name="Sykes S."/>
            <person name="Wortman J."/>
            <person name="Nusbaum C."/>
            <person name="Birren B."/>
        </authorList>
    </citation>
    <scope>NUCLEOTIDE SEQUENCE [LARGE SCALE GENOMIC DNA]</scope>
    <source>
        <strain evidence="3">vinckei</strain>
    </source>
</reference>
<evidence type="ECO:0000313" key="2">
    <source>
        <dbReference type="EMBL" id="KEG00629.1"/>
    </source>
</evidence>
<keyword evidence="1" id="KW-0812">Transmembrane</keyword>
<dbReference type="EMBL" id="KL446955">
    <property type="protein sequence ID" value="KEG00629.1"/>
    <property type="molecule type" value="Genomic_DNA"/>
</dbReference>
<sequence>MKIVTVTECIKLSINLNNNNVLANFLLSLVLFELSCYSESFLFLFRIFKIKKIFIDSYKLKNIVCTIFINQLNNPIDKDILWDNIINFKQYDLFNMKEDTSEEYCKNVFKRNQNIVNILNNIKLK</sequence>
<proteinExistence type="predicted"/>
<feature type="transmembrane region" description="Helical" evidence="1">
    <location>
        <begin position="21"/>
        <end position="45"/>
    </location>
</feature>
<name>A0A081IAC1_PLAVN</name>
<gene>
    <name evidence="2" type="ORF">YYE_04460</name>
</gene>
<accession>A0A081IAC1</accession>